<dbReference type="InterPro" id="IPR004660">
    <property type="entry name" value="PDH_E1"/>
</dbReference>
<dbReference type="RefSeq" id="WP_074204674.1">
    <property type="nucleotide sequence ID" value="NZ_FSQW01000001.1"/>
</dbReference>
<dbReference type="GO" id="GO:0046872">
    <property type="term" value="F:metal ion binding"/>
    <property type="evidence" value="ECO:0007669"/>
    <property type="project" value="UniProtKB-KW"/>
</dbReference>
<dbReference type="InterPro" id="IPR051157">
    <property type="entry name" value="PDH/Transketolase"/>
</dbReference>
<dbReference type="Pfam" id="PF00456">
    <property type="entry name" value="Transketolase_N"/>
    <property type="match status" value="1"/>
</dbReference>
<evidence type="ECO:0000256" key="5">
    <source>
        <dbReference type="ARBA" id="ARBA00017172"/>
    </source>
</evidence>
<name>A0A1N6DCH0_9SPHN</name>
<reference evidence="10" key="1">
    <citation type="submission" date="2016-11" db="EMBL/GenBank/DDBJ databases">
        <authorList>
            <person name="Varghese N."/>
            <person name="Submissions S."/>
        </authorList>
    </citation>
    <scope>NUCLEOTIDE SEQUENCE [LARGE SCALE GENOMIC DNA]</scope>
    <source>
        <strain evidence="10">DSM 22363</strain>
    </source>
</reference>
<evidence type="ECO:0000313" key="9">
    <source>
        <dbReference type="EMBL" id="SIN68344.1"/>
    </source>
</evidence>
<comment type="catalytic activity">
    <reaction evidence="6">
        <text>N(6)-[(R)-lipoyl]-L-lysyl-[protein] + pyruvate + H(+) = N(6)-[(R)-S(8)-acetyldihydrolipoyl]-L-lysyl-[protein] + CO2</text>
        <dbReference type="Rhea" id="RHEA:19189"/>
        <dbReference type="Rhea" id="RHEA-COMP:10474"/>
        <dbReference type="Rhea" id="RHEA-COMP:10478"/>
        <dbReference type="ChEBI" id="CHEBI:15361"/>
        <dbReference type="ChEBI" id="CHEBI:15378"/>
        <dbReference type="ChEBI" id="CHEBI:16526"/>
        <dbReference type="ChEBI" id="CHEBI:83099"/>
        <dbReference type="ChEBI" id="CHEBI:83111"/>
        <dbReference type="EC" id="1.2.4.1"/>
    </reaction>
</comment>
<evidence type="ECO:0000256" key="3">
    <source>
        <dbReference type="ARBA" id="ARBA00003157"/>
    </source>
</evidence>
<dbReference type="OrthoDB" id="9773339at2"/>
<keyword evidence="10" id="KW-1185">Reference proteome</keyword>
<feature type="binding site" evidence="7">
    <location>
        <position position="195"/>
    </location>
    <ligand>
        <name>Mg(2+)</name>
        <dbReference type="ChEBI" id="CHEBI:18420"/>
    </ligand>
</feature>
<dbReference type="PANTHER" id="PTHR43825:SF4">
    <property type="entry name" value="PYRUVATE DEHYDROGENASE E1 COMPONENT"/>
    <property type="match status" value="1"/>
</dbReference>
<dbReference type="SUPFAM" id="SSF52518">
    <property type="entry name" value="Thiamin diphosphate-binding fold (THDP-binding)"/>
    <property type="match status" value="2"/>
</dbReference>
<dbReference type="Pfam" id="PF17831">
    <property type="entry name" value="PDH_E1_M"/>
    <property type="match status" value="1"/>
</dbReference>
<keyword evidence="9" id="KW-0670">Pyruvate</keyword>
<dbReference type="Gene3D" id="3.40.50.920">
    <property type="match status" value="1"/>
</dbReference>
<dbReference type="STRING" id="1123272.SAMN02745824_1803"/>
<dbReference type="PANTHER" id="PTHR43825">
    <property type="entry name" value="PYRUVATE DEHYDROGENASE E1 COMPONENT"/>
    <property type="match status" value="1"/>
</dbReference>
<evidence type="ECO:0000256" key="1">
    <source>
        <dbReference type="ARBA" id="ARBA00001946"/>
    </source>
</evidence>
<dbReference type="InterPro" id="IPR009014">
    <property type="entry name" value="Transketo_C/PFOR_II"/>
</dbReference>
<feature type="binding site" evidence="7">
    <location>
        <position position="197"/>
    </location>
    <ligand>
        <name>Mg(2+)</name>
        <dbReference type="ChEBI" id="CHEBI:18420"/>
    </ligand>
</feature>
<feature type="binding site" evidence="7">
    <location>
        <position position="165"/>
    </location>
    <ligand>
        <name>Mg(2+)</name>
        <dbReference type="ChEBI" id="CHEBI:18420"/>
    </ligand>
</feature>
<dbReference type="AlphaFoldDB" id="A0A1N6DCH0"/>
<dbReference type="InterPro" id="IPR005475">
    <property type="entry name" value="Transketolase-like_Pyr-bd"/>
</dbReference>
<keyword evidence="7" id="KW-0460">Magnesium</keyword>
<dbReference type="SMART" id="SM00861">
    <property type="entry name" value="Transket_pyr"/>
    <property type="match status" value="1"/>
</dbReference>
<accession>A0A1N6DCH0</accession>
<evidence type="ECO:0000256" key="2">
    <source>
        <dbReference type="ARBA" id="ARBA00001964"/>
    </source>
</evidence>
<comment type="function">
    <text evidence="3">Component of the pyruvate dehydrogenase (PDH) complex, that catalyzes the overall conversion of pyruvate to acetyl-CoA and CO(2).</text>
</comment>
<dbReference type="SUPFAM" id="SSF52922">
    <property type="entry name" value="TK C-terminal domain-like"/>
    <property type="match status" value="1"/>
</dbReference>
<gene>
    <name evidence="9" type="ORF">SAMN02745824_1803</name>
</gene>
<dbReference type="InterPro" id="IPR029061">
    <property type="entry name" value="THDP-binding"/>
</dbReference>
<sequence>MPDKTMTRDKNEMQMLELLESRLRWLSSWTVHNANHIREKRDGLKVGGHQASCSSMTAIMAALYFHALRPGDKVAVKPHAGPVLHAIHYLLGNQSREKLERFRGLGGVQSYPSRTKDTIPVDFSTGSVGLGVAITAFSSLMQDYLIAHGQMEESDAGRMIALMGDAELDEGNIYECLIEAYKHDIRNCWWVVDYNRQSLDSTTADRMFRRFDDIFETCGWRVVTLKYGKRQQAAFRKPGGKTLEQWIESCPNADFAALTYQGGPAWRERLLADIGDKPNVRKLLASFDDDALADLMTNLGGHCVETLSDAFDACDDDRPTLFIAYTVKGFGLPLAGHKDNHSGMMNPSQMDGYRKSLGIAEGSEWEPYGGLGDNAAAQLKAFVEDSAMSRQQAEMEADPVPVPARFAIPKGEGQSTQAAFGKILLDLAKSGEEIGDRIVTTAPDVTQTTNLGAFVNQRGLFRRQEVTDVFQKARIPSAQKWAAHAAGQHIELGIAENNFFLMLTSMGLTAPHFGTRLLPVGTVYDPFIARGLDALNYGCYQDSRFLLVGTPSGLTLGPEGGAHQSINTPLIGMGQPGLVYFEPVWADEVALMMRWAFDHMQQKNGSSVYLRLSTRAIPQIERTDDGWEADALKGGYWLKKPAPGSEAAIIFSGAIAPEVLRAYDSLVDDIPGLGVLNVTSPDLLHRGWSDQCAGRWTGSGAAPCHAGQLLGELSPNAGLITVLDGSPSALSWLGGVRGMRVSPLGTDRFGQTGDLPDLYATYRVDHNAIIDAAAELFLG</sequence>
<dbReference type="GO" id="GO:0004739">
    <property type="term" value="F:pyruvate dehydrogenase (acetyl-transferring) activity"/>
    <property type="evidence" value="ECO:0007669"/>
    <property type="project" value="UniProtKB-EC"/>
</dbReference>
<protein>
    <recommendedName>
        <fullName evidence="5">Pyruvate dehydrogenase E1 component</fullName>
    </recommendedName>
</protein>
<comment type="similarity">
    <text evidence="4">Belongs to the transketolase family.</text>
</comment>
<evidence type="ECO:0000259" key="8">
    <source>
        <dbReference type="SMART" id="SM00861"/>
    </source>
</evidence>
<evidence type="ECO:0000313" key="10">
    <source>
        <dbReference type="Proteomes" id="UP000185192"/>
    </source>
</evidence>
<dbReference type="InterPro" id="IPR041621">
    <property type="entry name" value="PDH_E1_M"/>
</dbReference>
<dbReference type="EMBL" id="FSQW01000001">
    <property type="protein sequence ID" value="SIN68344.1"/>
    <property type="molecule type" value="Genomic_DNA"/>
</dbReference>
<feature type="domain" description="Transketolase-like pyrimidine-binding" evidence="8">
    <location>
        <begin position="414"/>
        <end position="619"/>
    </location>
</feature>
<dbReference type="PIRSF" id="PIRSF000156">
    <property type="entry name" value="Pyruvate_dh_E1"/>
    <property type="match status" value="1"/>
</dbReference>
<comment type="cofactor">
    <cofactor evidence="2">
        <name>thiamine diphosphate</name>
        <dbReference type="ChEBI" id="CHEBI:58937"/>
    </cofactor>
</comment>
<dbReference type="InterPro" id="IPR005474">
    <property type="entry name" value="Transketolase_N"/>
</dbReference>
<comment type="cofactor">
    <cofactor evidence="1 7">
        <name>Mg(2+)</name>
        <dbReference type="ChEBI" id="CHEBI:18420"/>
    </cofactor>
</comment>
<dbReference type="Proteomes" id="UP000185192">
    <property type="component" value="Unassembled WGS sequence"/>
</dbReference>
<organism evidence="9 10">
    <name type="scientific">Parasphingorhabdus marina DSM 22363</name>
    <dbReference type="NCBI Taxonomy" id="1123272"/>
    <lineage>
        <taxon>Bacteria</taxon>
        <taxon>Pseudomonadati</taxon>
        <taxon>Pseudomonadota</taxon>
        <taxon>Alphaproteobacteria</taxon>
        <taxon>Sphingomonadales</taxon>
        <taxon>Sphingomonadaceae</taxon>
        <taxon>Parasphingorhabdus</taxon>
    </lineage>
</organism>
<evidence type="ECO:0000256" key="4">
    <source>
        <dbReference type="ARBA" id="ARBA00007131"/>
    </source>
</evidence>
<dbReference type="Gene3D" id="3.40.50.970">
    <property type="match status" value="2"/>
</dbReference>
<evidence type="ECO:0000256" key="7">
    <source>
        <dbReference type="PIRSR" id="PIRSR000156-1"/>
    </source>
</evidence>
<proteinExistence type="inferred from homology"/>
<evidence type="ECO:0000256" key="6">
    <source>
        <dbReference type="ARBA" id="ARBA00051231"/>
    </source>
</evidence>
<keyword evidence="7" id="KW-0479">Metal-binding</keyword>